<keyword evidence="1" id="KW-0472">Membrane</keyword>
<evidence type="ECO:0000313" key="3">
    <source>
        <dbReference type="Proteomes" id="UP000198992"/>
    </source>
</evidence>
<keyword evidence="1" id="KW-1133">Transmembrane helix</keyword>
<dbReference type="EMBL" id="FNTH01000001">
    <property type="protein sequence ID" value="SEC19470.1"/>
    <property type="molecule type" value="Genomic_DNA"/>
</dbReference>
<dbReference type="Proteomes" id="UP000198992">
    <property type="component" value="Unassembled WGS sequence"/>
</dbReference>
<protein>
    <submittedName>
        <fullName evidence="2">Uncharacterized protein</fullName>
    </submittedName>
</protein>
<gene>
    <name evidence="2" type="ORF">SAMN05444164_1258</name>
</gene>
<evidence type="ECO:0000313" key="2">
    <source>
        <dbReference type="EMBL" id="SEC19470.1"/>
    </source>
</evidence>
<accession>A0A1H4QIN4</accession>
<reference evidence="2 3" key="1">
    <citation type="submission" date="2016-10" db="EMBL/GenBank/DDBJ databases">
        <authorList>
            <person name="de Groot N.N."/>
        </authorList>
    </citation>
    <scope>NUCLEOTIDE SEQUENCE [LARGE SCALE GENOMIC DNA]</scope>
    <source>
        <strain evidence="2 3">MT12</strain>
    </source>
</reference>
<name>A0A1H4QIN4_9BRAD</name>
<sequence>MSRRLNVPRAMSVPKAMNVPRNVLWFEVLLYLSLTLDALSVAFQDRTPTDVRTDQMITGETLTAGCMILLLVYFVRLAAQHRKNWPRWALGAMLVLSVISLVQVIGEKGLELDSAIEVVSCILTTAGLYYSFTGDAQGWFNA</sequence>
<feature type="transmembrane region" description="Helical" evidence="1">
    <location>
        <begin position="112"/>
        <end position="132"/>
    </location>
</feature>
<proteinExistence type="predicted"/>
<organism evidence="2 3">
    <name type="scientific">Bradyrhizobium erythrophlei</name>
    <dbReference type="NCBI Taxonomy" id="1437360"/>
    <lineage>
        <taxon>Bacteria</taxon>
        <taxon>Pseudomonadati</taxon>
        <taxon>Pseudomonadota</taxon>
        <taxon>Alphaproteobacteria</taxon>
        <taxon>Hyphomicrobiales</taxon>
        <taxon>Nitrobacteraceae</taxon>
        <taxon>Bradyrhizobium</taxon>
    </lineage>
</organism>
<keyword evidence="1" id="KW-0812">Transmembrane</keyword>
<feature type="transmembrane region" description="Helical" evidence="1">
    <location>
        <begin position="62"/>
        <end position="79"/>
    </location>
</feature>
<dbReference type="AlphaFoldDB" id="A0A1H4QIN4"/>
<feature type="transmembrane region" description="Helical" evidence="1">
    <location>
        <begin position="88"/>
        <end position="106"/>
    </location>
</feature>
<evidence type="ECO:0000256" key="1">
    <source>
        <dbReference type="SAM" id="Phobius"/>
    </source>
</evidence>